<accession>A0A5C1AGM6</accession>
<dbReference type="InterPro" id="IPR051043">
    <property type="entry name" value="Sulfatase_Mod_Factor_Kinase"/>
</dbReference>
<dbReference type="InterPro" id="IPR016187">
    <property type="entry name" value="CTDL_fold"/>
</dbReference>
<dbReference type="Gene3D" id="3.90.1580.10">
    <property type="entry name" value="paralog of FGE (formylglycine-generating enzyme)"/>
    <property type="match status" value="1"/>
</dbReference>
<dbReference type="Pfam" id="PF03781">
    <property type="entry name" value="FGE-sulfatase"/>
    <property type="match status" value="1"/>
</dbReference>
<dbReference type="AlphaFoldDB" id="A0A5C1AGM6"/>
<dbReference type="SUPFAM" id="SSF56436">
    <property type="entry name" value="C-type lectin-like"/>
    <property type="match status" value="1"/>
</dbReference>
<feature type="domain" description="Sulfatase-modifying factor enzyme-like" evidence="1">
    <location>
        <begin position="44"/>
        <end position="284"/>
    </location>
</feature>
<organism evidence="2 3">
    <name type="scientific">Limnoglobus roseus</name>
    <dbReference type="NCBI Taxonomy" id="2598579"/>
    <lineage>
        <taxon>Bacteria</taxon>
        <taxon>Pseudomonadati</taxon>
        <taxon>Planctomycetota</taxon>
        <taxon>Planctomycetia</taxon>
        <taxon>Gemmatales</taxon>
        <taxon>Gemmataceae</taxon>
        <taxon>Limnoglobus</taxon>
    </lineage>
</organism>
<dbReference type="PANTHER" id="PTHR23150:SF19">
    <property type="entry name" value="FORMYLGLYCINE-GENERATING ENZYME"/>
    <property type="match status" value="1"/>
</dbReference>
<protein>
    <submittedName>
        <fullName evidence="2">Formylglycine-generating enzyme family protein</fullName>
    </submittedName>
</protein>
<proteinExistence type="predicted"/>
<reference evidence="3" key="1">
    <citation type="submission" date="2019-08" db="EMBL/GenBank/DDBJ databases">
        <title>Limnoglobus roseus gen. nov., sp. nov., a novel freshwater planctomycete with a giant genome from the family Gemmataceae.</title>
        <authorList>
            <person name="Kulichevskaya I.S."/>
            <person name="Naumoff D.G."/>
            <person name="Miroshnikov K."/>
            <person name="Ivanova A."/>
            <person name="Philippov D.A."/>
            <person name="Hakobyan A."/>
            <person name="Rijpstra I.C."/>
            <person name="Sinninghe Damste J.S."/>
            <person name="Liesack W."/>
            <person name="Dedysh S.N."/>
        </authorList>
    </citation>
    <scope>NUCLEOTIDE SEQUENCE [LARGE SCALE GENOMIC DNA]</scope>
    <source>
        <strain evidence="3">PX52</strain>
    </source>
</reference>
<dbReference type="KEGG" id="lrs:PX52LOC_03204"/>
<dbReference type="InterPro" id="IPR005532">
    <property type="entry name" value="SUMF_dom"/>
</dbReference>
<dbReference type="InterPro" id="IPR042095">
    <property type="entry name" value="SUMF_sf"/>
</dbReference>
<gene>
    <name evidence="2" type="ORF">PX52LOC_03204</name>
</gene>
<evidence type="ECO:0000259" key="1">
    <source>
        <dbReference type="Pfam" id="PF03781"/>
    </source>
</evidence>
<dbReference type="GO" id="GO:0120147">
    <property type="term" value="F:formylglycine-generating oxidase activity"/>
    <property type="evidence" value="ECO:0007669"/>
    <property type="project" value="TreeGrafter"/>
</dbReference>
<sequence length="290" mass="31818">MRSACTLLLTACVGLFVVREPSAIGQDKAPTPAITNSAGMRLALVPAGKFIMGSPKQEAGRADDEDQHAVEITKPFYMGVYHVTQDQYAKVVGKNPSWFSPRGSARGKLTDRDTGSYPVDNVSWKDAQQFCEKLTDLDKKDGKHRTYRLPTEAEWEYACREAGASKTAFSFGDMLGSDAANFDGNFPLGTKKGPYLARSCKAGSYPANKLGLYDMHGNIWQWCSDWYQAGYYRSGPEKDPPGPQRGSSRVMRGGAWCVTAKECRSAYRGNESPTFSDGTVGFRVLCHASE</sequence>
<dbReference type="PANTHER" id="PTHR23150">
    <property type="entry name" value="SULFATASE MODIFYING FACTOR 1, 2"/>
    <property type="match status" value="1"/>
</dbReference>
<evidence type="ECO:0000313" key="2">
    <source>
        <dbReference type="EMBL" id="QEL16264.1"/>
    </source>
</evidence>
<evidence type="ECO:0000313" key="3">
    <source>
        <dbReference type="Proteomes" id="UP000324974"/>
    </source>
</evidence>
<dbReference type="EMBL" id="CP042425">
    <property type="protein sequence ID" value="QEL16264.1"/>
    <property type="molecule type" value="Genomic_DNA"/>
</dbReference>
<dbReference type="Proteomes" id="UP000324974">
    <property type="component" value="Chromosome"/>
</dbReference>
<name>A0A5C1AGM6_9BACT</name>
<keyword evidence="3" id="KW-1185">Reference proteome</keyword>